<dbReference type="FunFam" id="3.40.109.10:FF:000001">
    <property type="entry name" value="Nitroreductase family"/>
    <property type="match status" value="1"/>
</dbReference>
<keyword evidence="3" id="KW-0560">Oxidoreductase</keyword>
<dbReference type="Pfam" id="PF00881">
    <property type="entry name" value="Nitroreductase"/>
    <property type="match status" value="1"/>
</dbReference>
<dbReference type="Gene3D" id="3.40.109.10">
    <property type="entry name" value="NADH Oxidase"/>
    <property type="match status" value="1"/>
</dbReference>
<organism evidence="5 6">
    <name type="scientific">Stomatobaculum longum</name>
    <dbReference type="NCBI Taxonomy" id="796942"/>
    <lineage>
        <taxon>Bacteria</taxon>
        <taxon>Bacillati</taxon>
        <taxon>Bacillota</taxon>
        <taxon>Clostridia</taxon>
        <taxon>Lachnospirales</taxon>
        <taxon>Lachnospiraceae</taxon>
        <taxon>Stomatobaculum</taxon>
    </lineage>
</organism>
<evidence type="ECO:0000256" key="3">
    <source>
        <dbReference type="ARBA" id="ARBA00023002"/>
    </source>
</evidence>
<dbReference type="RefSeq" id="WP_009532324.1">
    <property type="nucleotide sequence ID" value="NZ_JH590861.1"/>
</dbReference>
<dbReference type="GO" id="GO:0016491">
    <property type="term" value="F:oxidoreductase activity"/>
    <property type="evidence" value="ECO:0007669"/>
    <property type="project" value="UniProtKB-KW"/>
</dbReference>
<evidence type="ECO:0000313" key="5">
    <source>
        <dbReference type="EMBL" id="EHO17637.1"/>
    </source>
</evidence>
<name>A0AA36Y627_9FIRM</name>
<evidence type="ECO:0000256" key="2">
    <source>
        <dbReference type="ARBA" id="ARBA00022490"/>
    </source>
</evidence>
<keyword evidence="6" id="KW-1185">Reference proteome</keyword>
<dbReference type="InterPro" id="IPR033877">
    <property type="entry name" value="Frm2/Hbn1"/>
</dbReference>
<dbReference type="InterPro" id="IPR000415">
    <property type="entry name" value="Nitroreductase-like"/>
</dbReference>
<feature type="domain" description="Nitroreductase" evidence="4">
    <location>
        <begin position="7"/>
        <end position="168"/>
    </location>
</feature>
<accession>A0AA36Y627</accession>
<keyword evidence="2" id="KW-0963">Cytoplasm</keyword>
<dbReference type="GO" id="GO:0034599">
    <property type="term" value="P:cellular response to oxidative stress"/>
    <property type="evidence" value="ECO:0007669"/>
    <property type="project" value="InterPro"/>
</dbReference>
<dbReference type="Proteomes" id="UP000018466">
    <property type="component" value="Unassembled WGS sequence"/>
</dbReference>
<sequence length="190" mass="22009">MAVYEGLRKRRSYYQLNKELPVSEDAVRALIEETTELVPDAFNMKSARVAVALGEKQDELWDRIYEAFEGKVPREKIDGFKAAAGTVLYFYDENIVKSLQEKFPLYADNFPVWANQANGMLQINIWSGLRELGIGANLQHYNPVIDETVRELFDLPKSWKLLAEMPFGGIVEEREPKAKEKIEERVKFYR</sequence>
<dbReference type="EMBL" id="AGEL01000004">
    <property type="protein sequence ID" value="EHO17637.1"/>
    <property type="molecule type" value="Genomic_DNA"/>
</dbReference>
<gene>
    <name evidence="5" type="ORF">HMPREF9623_00491</name>
</gene>
<comment type="caution">
    <text evidence="5">The sequence shown here is derived from an EMBL/GenBank/DDBJ whole genome shotgun (WGS) entry which is preliminary data.</text>
</comment>
<dbReference type="SUPFAM" id="SSF55469">
    <property type="entry name" value="FMN-dependent nitroreductase-like"/>
    <property type="match status" value="1"/>
</dbReference>
<dbReference type="GeneID" id="86940269"/>
<comment type="subcellular location">
    <subcellularLocation>
        <location evidence="1">Cytoplasm</location>
    </subcellularLocation>
</comment>
<protein>
    <recommendedName>
        <fullName evidence="4">Nitroreductase domain-containing protein</fullName>
    </recommendedName>
</protein>
<evidence type="ECO:0000256" key="1">
    <source>
        <dbReference type="ARBA" id="ARBA00004496"/>
    </source>
</evidence>
<dbReference type="PANTHER" id="PTHR43035">
    <property type="entry name" value="FATTY ACID REPRESSION MUTANT PROTEIN 2-RELATED"/>
    <property type="match status" value="1"/>
</dbReference>
<evidence type="ECO:0000259" key="4">
    <source>
        <dbReference type="Pfam" id="PF00881"/>
    </source>
</evidence>
<proteinExistence type="predicted"/>
<dbReference type="InterPro" id="IPR029479">
    <property type="entry name" value="Nitroreductase"/>
</dbReference>
<dbReference type="PANTHER" id="PTHR43035:SF1">
    <property type="entry name" value="FATTY ACID REPRESSION MUTANT PROTEIN 2-RELATED"/>
    <property type="match status" value="1"/>
</dbReference>
<dbReference type="CDD" id="cd02140">
    <property type="entry name" value="Frm2-like"/>
    <property type="match status" value="1"/>
</dbReference>
<evidence type="ECO:0000313" key="6">
    <source>
        <dbReference type="Proteomes" id="UP000018466"/>
    </source>
</evidence>
<dbReference type="GO" id="GO:0005737">
    <property type="term" value="C:cytoplasm"/>
    <property type="evidence" value="ECO:0007669"/>
    <property type="project" value="UniProtKB-SubCell"/>
</dbReference>
<dbReference type="AlphaFoldDB" id="A0AA36Y627"/>
<reference evidence="5 6" key="1">
    <citation type="submission" date="2011-10" db="EMBL/GenBank/DDBJ databases">
        <title>The Genome Sequence of Lachnospiraceae bacterium ACC2.</title>
        <authorList>
            <consortium name="The Broad Institute Genome Sequencing Platform"/>
            <person name="Earl A."/>
            <person name="Ward D."/>
            <person name="Feldgarden M."/>
            <person name="Gevers D."/>
            <person name="Sizova M."/>
            <person name="Hazen A."/>
            <person name="Epstein S."/>
            <person name="Young S.K."/>
            <person name="Zeng Q."/>
            <person name="Gargeya S."/>
            <person name="Fitzgerald M."/>
            <person name="Haas B."/>
            <person name="Abouelleil A."/>
            <person name="Alvarado L."/>
            <person name="Arachchi H.M."/>
            <person name="Berlin A."/>
            <person name="Brown A."/>
            <person name="Chapman S.B."/>
            <person name="Chen Z."/>
            <person name="Dunbar C."/>
            <person name="Freedman E."/>
            <person name="Gearin G."/>
            <person name="Goldberg J."/>
            <person name="Griggs A."/>
            <person name="Gujja S."/>
            <person name="Heiman D."/>
            <person name="Howarth C."/>
            <person name="Larson L."/>
            <person name="Lui A."/>
            <person name="MacDonald P.J.P."/>
            <person name="Montmayeur A."/>
            <person name="Murphy C."/>
            <person name="Neiman D."/>
            <person name="Pearson M."/>
            <person name="Priest M."/>
            <person name="Roberts A."/>
            <person name="Saif S."/>
            <person name="Shea T."/>
            <person name="Shenoy N."/>
            <person name="Sisk P."/>
            <person name="Stolte C."/>
            <person name="Sykes S."/>
            <person name="Wortman J."/>
            <person name="Nusbaum C."/>
            <person name="Birren B."/>
        </authorList>
    </citation>
    <scope>NUCLEOTIDE SEQUENCE [LARGE SCALE GENOMIC DNA]</scope>
    <source>
        <strain evidence="5 6">ACC2</strain>
    </source>
</reference>